<feature type="region of interest" description="Disordered" evidence="1">
    <location>
        <begin position="300"/>
        <end position="354"/>
    </location>
</feature>
<name>A0A2P7YMR7_9PEZI</name>
<keyword evidence="2" id="KW-0812">Transmembrane</keyword>
<gene>
    <name evidence="3" type="ORF">B9Z65_2003</name>
</gene>
<evidence type="ECO:0000256" key="2">
    <source>
        <dbReference type="SAM" id="Phobius"/>
    </source>
</evidence>
<comment type="caution">
    <text evidence="3">The sequence shown here is derived from an EMBL/GenBank/DDBJ whole genome shotgun (WGS) entry which is preliminary data.</text>
</comment>
<dbReference type="Proteomes" id="UP000243723">
    <property type="component" value="Unassembled WGS sequence"/>
</dbReference>
<organism evidence="3 4">
    <name type="scientific">Elsinoe australis</name>
    <dbReference type="NCBI Taxonomy" id="40998"/>
    <lineage>
        <taxon>Eukaryota</taxon>
        <taxon>Fungi</taxon>
        <taxon>Dikarya</taxon>
        <taxon>Ascomycota</taxon>
        <taxon>Pezizomycotina</taxon>
        <taxon>Dothideomycetes</taxon>
        <taxon>Dothideomycetidae</taxon>
        <taxon>Myriangiales</taxon>
        <taxon>Elsinoaceae</taxon>
        <taxon>Elsinoe</taxon>
    </lineage>
</organism>
<feature type="transmembrane region" description="Helical" evidence="2">
    <location>
        <begin position="20"/>
        <end position="39"/>
    </location>
</feature>
<dbReference type="EMBL" id="NHZQ01000412">
    <property type="protein sequence ID" value="PSK37261.1"/>
    <property type="molecule type" value="Genomic_DNA"/>
</dbReference>
<dbReference type="OrthoDB" id="5211520at2759"/>
<keyword evidence="2" id="KW-1133">Transmembrane helix</keyword>
<evidence type="ECO:0000313" key="4">
    <source>
        <dbReference type="Proteomes" id="UP000243723"/>
    </source>
</evidence>
<keyword evidence="2" id="KW-0472">Membrane</keyword>
<keyword evidence="4" id="KW-1185">Reference proteome</keyword>
<dbReference type="AlphaFoldDB" id="A0A2P7YMR7"/>
<feature type="compositionally biased region" description="Basic and acidic residues" evidence="1">
    <location>
        <begin position="316"/>
        <end position="338"/>
    </location>
</feature>
<evidence type="ECO:0000313" key="3">
    <source>
        <dbReference type="EMBL" id="PSK37261.1"/>
    </source>
</evidence>
<accession>A0A2P7YMR7</accession>
<protein>
    <submittedName>
        <fullName evidence="3">Uncharacterized protein</fullName>
    </submittedName>
</protein>
<sequence length="354" mass="40834">MDRYMLRIGQSLWQYRLARWIVYSVVGLLIADRAILLASNHFELMPQEPVIFPHQEIPESQLPVLRDLRFAGEHLRNALTPVLLPEDSQESQFALLDTLLRNVETRRDIAWITLVESDIQSALGAITATVEGRSKPLTEHTIFKGVYNEYGIPLTEAEESLAEKYDMYARAKRVQESFNAHKYNKGLPETWDAEYVDGLVPPVDREAEEKDGYALDMSEEQHVEAQEWLAYLLRRRNKAIAYLKKNPPKPMAWAPLTSDAYKTTSKVDIQSGNLHNRPEWKPIYRSWSLENGWTFYEDPDQSEEDAAADLQGMIKSNEDHARRRKRKEEYLTELRQETLSDEADAQQAESGIPA</sequence>
<reference evidence="3 4" key="1">
    <citation type="submission" date="2017-05" db="EMBL/GenBank/DDBJ databases">
        <title>Draft genome sequence of Elsinoe australis.</title>
        <authorList>
            <person name="Cheng Q."/>
        </authorList>
    </citation>
    <scope>NUCLEOTIDE SEQUENCE [LARGE SCALE GENOMIC DNA]</scope>
    <source>
        <strain evidence="3 4">NL1</strain>
    </source>
</reference>
<proteinExistence type="predicted"/>
<evidence type="ECO:0000256" key="1">
    <source>
        <dbReference type="SAM" id="MobiDB-lite"/>
    </source>
</evidence>